<dbReference type="EMBL" id="JBHSFP010000004">
    <property type="protein sequence ID" value="MFC4530734.1"/>
    <property type="molecule type" value="Genomic_DNA"/>
</dbReference>
<accession>A0ABV9CDZ1</accession>
<dbReference type="RefSeq" id="WP_380838772.1">
    <property type="nucleotide sequence ID" value="NZ_JBHSFP010000004.1"/>
</dbReference>
<name>A0ABV9CDZ1_9ACTN</name>
<gene>
    <name evidence="1" type="ORF">ACFO60_08150</name>
</gene>
<evidence type="ECO:0000313" key="2">
    <source>
        <dbReference type="Proteomes" id="UP001596004"/>
    </source>
</evidence>
<protein>
    <submittedName>
        <fullName evidence="1">Uncharacterized protein</fullName>
    </submittedName>
</protein>
<dbReference type="Proteomes" id="UP001596004">
    <property type="component" value="Unassembled WGS sequence"/>
</dbReference>
<comment type="caution">
    <text evidence="1">The sequence shown here is derived from an EMBL/GenBank/DDBJ whole genome shotgun (WGS) entry which is preliminary data.</text>
</comment>
<reference evidence="2" key="1">
    <citation type="journal article" date="2019" name="Int. J. Syst. Evol. Microbiol.">
        <title>The Global Catalogue of Microorganisms (GCM) 10K type strain sequencing project: providing services to taxonomists for standard genome sequencing and annotation.</title>
        <authorList>
            <consortium name="The Broad Institute Genomics Platform"/>
            <consortium name="The Broad Institute Genome Sequencing Center for Infectious Disease"/>
            <person name="Wu L."/>
            <person name="Ma J."/>
        </authorList>
    </citation>
    <scope>NUCLEOTIDE SEQUENCE [LARGE SCALE GENOMIC DNA]</scope>
    <source>
        <strain evidence="2">CGMCC 4.7132</strain>
    </source>
</reference>
<proteinExistence type="predicted"/>
<evidence type="ECO:0000313" key="1">
    <source>
        <dbReference type="EMBL" id="MFC4530734.1"/>
    </source>
</evidence>
<keyword evidence="2" id="KW-1185">Reference proteome</keyword>
<sequence length="169" mass="18046">MLTDEIATSTTTVTIETLALRVDLSGSWAYRRLVTTPLPGESPDQAARRVSGVSADQTAVTVHSTSWRYEPGGEVVLTYAVCPDPWTHLPAVRLPYMRVARGGAPATPSPVDMTVANVVAHGIRHLAYLKVTDPVVRATLEVVPEIAAGLDKLCPISSLGVTVPQSMFL</sequence>
<organism evidence="1 2">
    <name type="scientific">Sphaerisporangium dianthi</name>
    <dbReference type="NCBI Taxonomy" id="1436120"/>
    <lineage>
        <taxon>Bacteria</taxon>
        <taxon>Bacillati</taxon>
        <taxon>Actinomycetota</taxon>
        <taxon>Actinomycetes</taxon>
        <taxon>Streptosporangiales</taxon>
        <taxon>Streptosporangiaceae</taxon>
        <taxon>Sphaerisporangium</taxon>
    </lineage>
</organism>